<dbReference type="SUPFAM" id="SSF69618">
    <property type="entry name" value="HemD-like"/>
    <property type="match status" value="1"/>
</dbReference>
<reference evidence="3" key="4">
    <citation type="submission" date="2015-06" db="UniProtKB">
        <authorList>
            <consortium name="EnsemblFungi"/>
        </authorList>
    </citation>
    <scope>IDENTIFICATION</scope>
</reference>
<dbReference type="PANTHER" id="PTHR12390">
    <property type="entry name" value="UROPORPHYRINOGEN III SYNTHASE"/>
    <property type="match status" value="1"/>
</dbReference>
<dbReference type="STRING" id="683840.U5HE46"/>
<reference evidence="4" key="1">
    <citation type="submission" date="2010-11" db="EMBL/GenBank/DDBJ databases">
        <title>The genome sequence of Microbotryum violaceum strain p1A1 Lamole.</title>
        <authorList>
            <person name="Cuomo C."/>
            <person name="Perlin M."/>
            <person name="Young S.K."/>
            <person name="Zeng Q."/>
            <person name="Gargeya S."/>
            <person name="Alvarado L."/>
            <person name="Berlin A."/>
            <person name="Chapman S.B."/>
            <person name="Chen Z."/>
            <person name="Freedman E."/>
            <person name="Gellesch M."/>
            <person name="Goldberg J."/>
            <person name="Griggs A."/>
            <person name="Gujja S."/>
            <person name="Heilman E."/>
            <person name="Heiman D."/>
            <person name="Howarth C."/>
            <person name="Mehta T."/>
            <person name="Neiman D."/>
            <person name="Pearson M."/>
            <person name="Roberts A."/>
            <person name="Saif S."/>
            <person name="Shea T."/>
            <person name="Shenoy N."/>
            <person name="Sisk P."/>
            <person name="Stolte C."/>
            <person name="Sykes S."/>
            <person name="White J."/>
            <person name="Yandava C."/>
            <person name="Haas B."/>
            <person name="Nusbaum C."/>
            <person name="Birren B."/>
        </authorList>
    </citation>
    <scope>NUCLEOTIDE SEQUENCE [LARGE SCALE GENOMIC DNA]</scope>
    <source>
        <strain evidence="4">p1A1 Lamole</strain>
    </source>
</reference>
<dbReference type="EnsemblFungi" id="MVLG_05394T0">
    <property type="protein sequence ID" value="MVLG_05394T0"/>
    <property type="gene ID" value="MVLG_05394"/>
</dbReference>
<dbReference type="InterPro" id="IPR036108">
    <property type="entry name" value="4pyrrol_syn_uPrphyn_synt_sf"/>
</dbReference>
<reference evidence="2 4" key="3">
    <citation type="journal article" date="2015" name="BMC Genomics">
        <title>Sex and parasites: genomic and transcriptomic analysis of Microbotryum lychnidis-dioicae, the biotrophic and plant-castrating anther smut fungus.</title>
        <authorList>
            <person name="Perlin M.H."/>
            <person name="Amselem J."/>
            <person name="Fontanillas E."/>
            <person name="Toh S.S."/>
            <person name="Chen Z."/>
            <person name="Goldberg J."/>
            <person name="Duplessis S."/>
            <person name="Henrissat B."/>
            <person name="Young S."/>
            <person name="Zeng Q."/>
            <person name="Aguileta G."/>
            <person name="Petit E."/>
            <person name="Badouin H."/>
            <person name="Andrews J."/>
            <person name="Razeeq D."/>
            <person name="Gabaldon T."/>
            <person name="Quesneville H."/>
            <person name="Giraud T."/>
            <person name="Hood M.E."/>
            <person name="Schultz D.J."/>
            <person name="Cuomo C.A."/>
        </authorList>
    </citation>
    <scope>NUCLEOTIDE SEQUENCE [LARGE SCALE GENOMIC DNA]</scope>
    <source>
        <strain evidence="2">P1A1 Lamole</strain>
        <strain evidence="4">p1A1 Lamole</strain>
    </source>
</reference>
<reference evidence="2" key="2">
    <citation type="submission" date="2010-11" db="EMBL/GenBank/DDBJ databases">
        <authorList>
            <consortium name="The Broad Institute Genome Sequencing Platform"/>
            <person name="Earl A."/>
            <person name="Ward D."/>
            <person name="Feldgarden M."/>
            <person name="Gevers D."/>
            <person name="Butler R."/>
            <person name="Young S.K."/>
            <person name="Zeng Q."/>
            <person name="Gargeya S."/>
            <person name="Fitzgerald M."/>
            <person name="Haas B."/>
            <person name="Abouelleil A."/>
            <person name="Alvarado L."/>
            <person name="Arachchi H.M."/>
            <person name="Berlin A."/>
            <person name="Brown A."/>
            <person name="Chapman S.B."/>
            <person name="Chen Z."/>
            <person name="Dunbar C."/>
            <person name="Freedman E."/>
            <person name="Gearin G."/>
            <person name="Gellesch M."/>
            <person name="Goldberg J."/>
            <person name="Griggs A."/>
            <person name="Gujja S."/>
            <person name="Heilman E."/>
            <person name="Heiman D."/>
            <person name="Howarth C."/>
            <person name="Larson L."/>
            <person name="Lui A."/>
            <person name="MacDonald P.J.P."/>
            <person name="Mehta T."/>
            <person name="Montmayeur A."/>
            <person name="Murphy C."/>
            <person name="Neiman D."/>
            <person name="Pearson M."/>
            <person name="Priest M."/>
            <person name="Roberts A."/>
            <person name="Saif S."/>
            <person name="Shea T."/>
            <person name="Shenoy N."/>
            <person name="Sisk P."/>
            <person name="Stolte C."/>
            <person name="Sykes S."/>
            <person name="White J."/>
            <person name="Yandava C."/>
            <person name="Wortman J."/>
            <person name="Nusbaum C."/>
            <person name="Birren B."/>
        </authorList>
    </citation>
    <scope>NUCLEOTIDE SEQUENCE</scope>
    <source>
        <strain evidence="2">P1A1 Lamole</strain>
    </source>
</reference>
<evidence type="ECO:0000313" key="3">
    <source>
        <dbReference type="EnsemblFungi" id="MVLG_05394T0"/>
    </source>
</evidence>
<dbReference type="OMA" id="QPHDAYE"/>
<dbReference type="GO" id="GO:0006780">
    <property type="term" value="P:uroporphyrinogen III biosynthetic process"/>
    <property type="evidence" value="ECO:0007669"/>
    <property type="project" value="InterPro"/>
</dbReference>
<evidence type="ECO:0000313" key="4">
    <source>
        <dbReference type="Proteomes" id="UP000017200"/>
    </source>
</evidence>
<dbReference type="EMBL" id="AEIJ01000566">
    <property type="status" value="NOT_ANNOTATED_CDS"/>
    <property type="molecule type" value="Genomic_DNA"/>
</dbReference>
<gene>
    <name evidence="2" type="ORF">MVLG_05394</name>
</gene>
<sequence>MTPPLSTRAHLLFVRTPSQPLPQDPYHSFALSSHFTPHHLPILQTTYQNIPHLAHLLKGPKTYDGLIITSARSVQALAKAQDANPTTEPTQAEGLLGGGGFFYQTPIFVIGQATSEALRTQLIQPPPKENVLGNDGTTGSGEKLARFIIRYFKNNDNRGRKWKLLYLVGDKNRDTLPSMLEVEDGRFELDKLRVYQTKALEGSQLEKEVDELVKEVVGGDDERNGEGKILWIIFFSPSGAKAACQEFRRRRWIPNDDNDQDGHGGFQIRIAAIGPVTRAYLQNDERLKVDAEARTPDAKDLLRCITEVEDKESGHVQVE</sequence>
<proteinExistence type="predicted"/>
<dbReference type="InterPro" id="IPR039793">
    <property type="entry name" value="UROS/Hem4"/>
</dbReference>
<dbReference type="Gene3D" id="3.40.50.10090">
    <property type="match status" value="2"/>
</dbReference>
<dbReference type="OrthoDB" id="5595751at2759"/>
<dbReference type="GO" id="GO:0006782">
    <property type="term" value="P:protoporphyrinogen IX biosynthetic process"/>
    <property type="evidence" value="ECO:0007669"/>
    <property type="project" value="UniProtKB-UniPathway"/>
</dbReference>
<name>U5HE46_USTV1</name>
<dbReference type="AlphaFoldDB" id="U5HE46"/>
<feature type="domain" description="Tetrapyrrole biosynthesis uroporphyrinogen III synthase" evidence="1">
    <location>
        <begin position="35"/>
        <end position="302"/>
    </location>
</feature>
<dbReference type="FunCoup" id="U5HE46">
    <property type="interactions" value="265"/>
</dbReference>
<organism evidence="2">
    <name type="scientific">Microbotryum lychnidis-dioicae (strain p1A1 Lamole / MvSl-1064)</name>
    <name type="common">Anther smut fungus</name>
    <dbReference type="NCBI Taxonomy" id="683840"/>
    <lineage>
        <taxon>Eukaryota</taxon>
        <taxon>Fungi</taxon>
        <taxon>Dikarya</taxon>
        <taxon>Basidiomycota</taxon>
        <taxon>Pucciniomycotina</taxon>
        <taxon>Microbotryomycetes</taxon>
        <taxon>Microbotryales</taxon>
        <taxon>Microbotryaceae</taxon>
        <taxon>Microbotryum</taxon>
    </lineage>
</organism>
<dbReference type="PANTHER" id="PTHR12390:SF0">
    <property type="entry name" value="UROPORPHYRINOGEN-III SYNTHASE"/>
    <property type="match status" value="1"/>
</dbReference>
<dbReference type="Pfam" id="PF02602">
    <property type="entry name" value="HEM4"/>
    <property type="match status" value="1"/>
</dbReference>
<evidence type="ECO:0000259" key="1">
    <source>
        <dbReference type="Pfam" id="PF02602"/>
    </source>
</evidence>
<dbReference type="UniPathway" id="UPA00251">
    <property type="reaction ID" value="UER00320"/>
</dbReference>
<dbReference type="HOGENOM" id="CLU_051874_0_1_1"/>
<dbReference type="InterPro" id="IPR003754">
    <property type="entry name" value="4pyrrol_synth_uPrphyn_synth"/>
</dbReference>
<dbReference type="GO" id="GO:0005829">
    <property type="term" value="C:cytosol"/>
    <property type="evidence" value="ECO:0007669"/>
    <property type="project" value="TreeGrafter"/>
</dbReference>
<evidence type="ECO:0000313" key="2">
    <source>
        <dbReference type="EMBL" id="KDE04170.1"/>
    </source>
</evidence>
<dbReference type="Proteomes" id="UP000017200">
    <property type="component" value="Unassembled WGS sequence"/>
</dbReference>
<keyword evidence="4" id="KW-1185">Reference proteome</keyword>
<dbReference type="EMBL" id="GL541714">
    <property type="protein sequence ID" value="KDE04170.1"/>
    <property type="molecule type" value="Genomic_DNA"/>
</dbReference>
<accession>U5HE46</accession>
<dbReference type="InParanoid" id="U5HE46"/>
<protein>
    <submittedName>
        <fullName evidence="2">Uroporphyrinogen-III synthase</fullName>
    </submittedName>
</protein>
<dbReference type="GO" id="GO:0004852">
    <property type="term" value="F:uroporphyrinogen-III synthase activity"/>
    <property type="evidence" value="ECO:0007669"/>
    <property type="project" value="InterPro"/>
</dbReference>
<dbReference type="CDD" id="cd06578">
    <property type="entry name" value="HemD"/>
    <property type="match status" value="1"/>
</dbReference>